<evidence type="ECO:0000313" key="2">
    <source>
        <dbReference type="Proteomes" id="UP000280834"/>
    </source>
</evidence>
<dbReference type="Proteomes" id="UP000280834">
    <property type="component" value="Unassembled WGS sequence"/>
</dbReference>
<accession>A0A0R3RCA4</accession>
<reference evidence="1 2" key="2">
    <citation type="submission" date="2018-11" db="EMBL/GenBank/DDBJ databases">
        <authorList>
            <consortium name="Pathogen Informatics"/>
        </authorList>
    </citation>
    <scope>NUCLEOTIDE SEQUENCE [LARGE SCALE GENOMIC DNA]</scope>
</reference>
<evidence type="ECO:0000313" key="3">
    <source>
        <dbReference type="WBParaSite" id="BTMF_0001767301-mRNA-1"/>
    </source>
</evidence>
<dbReference type="EMBL" id="UZAG01022889">
    <property type="protein sequence ID" value="VDO55063.1"/>
    <property type="molecule type" value="Genomic_DNA"/>
</dbReference>
<proteinExistence type="predicted"/>
<sequence>MRYACTDLSRLTAQLWHECDILVYNNGYHIGHETFMNIYKQLTGIPLLIT</sequence>
<gene>
    <name evidence="1" type="ORF">BTMF_LOCUS15639</name>
</gene>
<dbReference type="STRING" id="42155.A0A0R3RCA4"/>
<organism evidence="3">
    <name type="scientific">Brugia timori</name>
    <dbReference type="NCBI Taxonomy" id="42155"/>
    <lineage>
        <taxon>Eukaryota</taxon>
        <taxon>Metazoa</taxon>
        <taxon>Ecdysozoa</taxon>
        <taxon>Nematoda</taxon>
        <taxon>Chromadorea</taxon>
        <taxon>Rhabditida</taxon>
        <taxon>Spirurina</taxon>
        <taxon>Spiruromorpha</taxon>
        <taxon>Filarioidea</taxon>
        <taxon>Onchocercidae</taxon>
        <taxon>Brugia</taxon>
    </lineage>
</organism>
<evidence type="ECO:0000313" key="1">
    <source>
        <dbReference type="EMBL" id="VDO55063.1"/>
    </source>
</evidence>
<reference evidence="3" key="1">
    <citation type="submission" date="2017-02" db="UniProtKB">
        <authorList>
            <consortium name="WormBaseParasite"/>
        </authorList>
    </citation>
    <scope>IDENTIFICATION</scope>
</reference>
<name>A0A0R3RCA4_9BILA</name>
<dbReference type="AlphaFoldDB" id="A0A0R3RCA4"/>
<dbReference type="WBParaSite" id="BTMF_0001767301-mRNA-1">
    <property type="protein sequence ID" value="BTMF_0001767301-mRNA-1"/>
    <property type="gene ID" value="BTMF_0001767301"/>
</dbReference>
<protein>
    <submittedName>
        <fullName evidence="3">DUF3880 domain-containing protein</fullName>
    </submittedName>
</protein>
<keyword evidence="2" id="KW-1185">Reference proteome</keyword>